<name>A0A5J4WM76_9EUKA</name>
<comment type="caution">
    <text evidence="2">The sequence shown here is derived from an EMBL/GenBank/DDBJ whole genome shotgun (WGS) entry which is preliminary data.</text>
</comment>
<accession>A0A5J4WM76</accession>
<dbReference type="EMBL" id="SNRW01001623">
    <property type="protein sequence ID" value="KAA6395662.1"/>
    <property type="molecule type" value="Genomic_DNA"/>
</dbReference>
<proteinExistence type="predicted"/>
<evidence type="ECO:0000256" key="1">
    <source>
        <dbReference type="SAM" id="MobiDB-lite"/>
    </source>
</evidence>
<feature type="compositionally biased region" description="Polar residues" evidence="1">
    <location>
        <begin position="27"/>
        <end position="38"/>
    </location>
</feature>
<protein>
    <submittedName>
        <fullName evidence="2">Uncharacterized protein</fullName>
    </submittedName>
</protein>
<gene>
    <name evidence="2" type="ORF">EZS28_008813</name>
</gene>
<dbReference type="Proteomes" id="UP000324800">
    <property type="component" value="Unassembled WGS sequence"/>
</dbReference>
<organism evidence="2 3">
    <name type="scientific">Streblomastix strix</name>
    <dbReference type="NCBI Taxonomy" id="222440"/>
    <lineage>
        <taxon>Eukaryota</taxon>
        <taxon>Metamonada</taxon>
        <taxon>Preaxostyla</taxon>
        <taxon>Oxymonadida</taxon>
        <taxon>Streblomastigidae</taxon>
        <taxon>Streblomastix</taxon>
    </lineage>
</organism>
<dbReference type="AlphaFoldDB" id="A0A5J4WM76"/>
<evidence type="ECO:0000313" key="2">
    <source>
        <dbReference type="EMBL" id="KAA6395662.1"/>
    </source>
</evidence>
<sequence length="95" mass="10732">MTPPNIQRKQSGIKNIIETLNDEQNSESEQYGFIQQRSQTDRVRSRMYQSPMQLNSEDSPPKADTAPLSLNAFRSLEEDFLSQIVGTPSRKSGEG</sequence>
<reference evidence="2 3" key="1">
    <citation type="submission" date="2019-03" db="EMBL/GenBank/DDBJ databases">
        <title>Single cell metagenomics reveals metabolic interactions within the superorganism composed of flagellate Streblomastix strix and complex community of Bacteroidetes bacteria on its surface.</title>
        <authorList>
            <person name="Treitli S.C."/>
            <person name="Kolisko M."/>
            <person name="Husnik F."/>
            <person name="Keeling P."/>
            <person name="Hampl V."/>
        </authorList>
    </citation>
    <scope>NUCLEOTIDE SEQUENCE [LARGE SCALE GENOMIC DNA]</scope>
    <source>
        <strain evidence="2">ST1C</strain>
    </source>
</reference>
<feature type="region of interest" description="Disordered" evidence="1">
    <location>
        <begin position="22"/>
        <end position="67"/>
    </location>
</feature>
<feature type="compositionally biased region" description="Polar residues" evidence="1">
    <location>
        <begin position="47"/>
        <end position="58"/>
    </location>
</feature>
<evidence type="ECO:0000313" key="3">
    <source>
        <dbReference type="Proteomes" id="UP000324800"/>
    </source>
</evidence>